<dbReference type="EMBL" id="ANIZ01000648">
    <property type="protein sequence ID" value="ETI53703.1"/>
    <property type="molecule type" value="Genomic_DNA"/>
</dbReference>
<dbReference type="eggNOG" id="ENOG502SZYS">
    <property type="taxonomic scope" value="Eukaryota"/>
</dbReference>
<evidence type="ECO:0000313" key="2">
    <source>
        <dbReference type="Proteomes" id="UP000018721"/>
    </source>
</evidence>
<comment type="caution">
    <text evidence="1">The sequence shown here is derived from an EMBL/GenBank/DDBJ whole genome shotgun (WGS) entry which is preliminary data.</text>
</comment>
<evidence type="ECO:0000313" key="1">
    <source>
        <dbReference type="EMBL" id="ETI53703.1"/>
    </source>
</evidence>
<dbReference type="AlphaFoldDB" id="V9FSD8"/>
<organism evidence="1 2">
    <name type="scientific">Phytophthora nicotianae P1569</name>
    <dbReference type="NCBI Taxonomy" id="1317065"/>
    <lineage>
        <taxon>Eukaryota</taxon>
        <taxon>Sar</taxon>
        <taxon>Stramenopiles</taxon>
        <taxon>Oomycota</taxon>
        <taxon>Peronosporomycetes</taxon>
        <taxon>Peronosporales</taxon>
        <taxon>Peronosporaceae</taxon>
        <taxon>Phytophthora</taxon>
    </lineage>
</organism>
<accession>V9FSD8</accession>
<keyword evidence="2" id="KW-1185">Reference proteome</keyword>
<gene>
    <name evidence="1" type="ORF">F443_03398</name>
</gene>
<sequence>MRARGLVLPAPTRWYSIHACMRNVQNSQETLEILFLNPSYEGFLNRYRGTSPNRKKQRFVIELVRNDGFWSSLRTIASLMGSNIRTIVRMFDPIIEALCALEADSGFIAANGQEPEAELTESDEVGSEQESHYQASVGIGMLSLAAEAMSTTSVEENLNQTAAADLPYEGEYQRITVVPLGQLQTFYRVKILKRWKYVHTNAMAVAFLLDPATNLDDFVGEDD</sequence>
<dbReference type="HOGENOM" id="CLU_1242248_0_0_1"/>
<proteinExistence type="predicted"/>
<protein>
    <submittedName>
        <fullName evidence="1">Uncharacterized protein</fullName>
    </submittedName>
</protein>
<name>V9FSD8_PHYNI</name>
<reference evidence="1 2" key="1">
    <citation type="submission" date="2013-11" db="EMBL/GenBank/DDBJ databases">
        <title>The Genome Sequence of Phytophthora parasitica P1569.</title>
        <authorList>
            <consortium name="The Broad Institute Genomics Platform"/>
            <person name="Russ C."/>
            <person name="Tyler B."/>
            <person name="Panabieres F."/>
            <person name="Shan W."/>
            <person name="Tripathy S."/>
            <person name="Grunwald N."/>
            <person name="Machado M."/>
            <person name="Johnson C.S."/>
            <person name="Arredondo F."/>
            <person name="Hong C."/>
            <person name="Coffey M."/>
            <person name="Young S.K."/>
            <person name="Zeng Q."/>
            <person name="Gargeya S."/>
            <person name="Fitzgerald M."/>
            <person name="Abouelleil A."/>
            <person name="Alvarado L."/>
            <person name="Chapman S.B."/>
            <person name="Gainer-Dewar J."/>
            <person name="Goldberg J."/>
            <person name="Griggs A."/>
            <person name="Gujja S."/>
            <person name="Hansen M."/>
            <person name="Howarth C."/>
            <person name="Imamovic A."/>
            <person name="Ireland A."/>
            <person name="Larimer J."/>
            <person name="McCowan C."/>
            <person name="Murphy C."/>
            <person name="Pearson M."/>
            <person name="Poon T.W."/>
            <person name="Priest M."/>
            <person name="Roberts A."/>
            <person name="Saif S."/>
            <person name="Shea T."/>
            <person name="Sykes S."/>
            <person name="Wortman J."/>
            <person name="Nusbaum C."/>
            <person name="Birren B."/>
        </authorList>
    </citation>
    <scope>NUCLEOTIDE SEQUENCE [LARGE SCALE GENOMIC DNA]</scope>
    <source>
        <strain evidence="1 2">P1569</strain>
    </source>
</reference>
<dbReference type="Proteomes" id="UP000018721">
    <property type="component" value="Unassembled WGS sequence"/>
</dbReference>